<evidence type="ECO:0000256" key="1">
    <source>
        <dbReference type="ARBA" id="ARBA00004141"/>
    </source>
</evidence>
<evidence type="ECO:0000256" key="2">
    <source>
        <dbReference type="ARBA" id="ARBA00008328"/>
    </source>
</evidence>
<evidence type="ECO:0000256" key="4">
    <source>
        <dbReference type="ARBA" id="ARBA00022692"/>
    </source>
</evidence>
<proteinExistence type="inferred from homology"/>
<comment type="subcellular location">
    <subcellularLocation>
        <location evidence="1">Membrane</location>
        <topology evidence="1">Multi-pass membrane protein</topology>
    </subcellularLocation>
</comment>
<gene>
    <name evidence="10" type="ORF">M896_090280</name>
</gene>
<reference evidence="10 11" key="1">
    <citation type="journal article" date="2014" name="MBio">
        <title>The Ordospora colligata genome; evolution of extreme reduction in microsporidia and host-to-parasite horizontal gene transfer.</title>
        <authorList>
            <person name="Pombert J.-F."/>
            <person name="Haag K.L."/>
            <person name="Beidas S."/>
            <person name="Ebert D."/>
            <person name="Keeling P.J."/>
        </authorList>
    </citation>
    <scope>NUCLEOTIDE SEQUENCE [LARGE SCALE GENOMIC DNA]</scope>
    <source>
        <strain evidence="10 11">OC4</strain>
    </source>
</reference>
<dbReference type="InParanoid" id="A0A0B2UIN9"/>
<comment type="similarity">
    <text evidence="2">Belongs to the V-ATPase e1/e2 subunit family.</text>
</comment>
<comment type="caution">
    <text evidence="10">The sequence shown here is derived from an EMBL/GenBank/DDBJ whole genome shotgun (WGS) entry which is preliminary data.</text>
</comment>
<evidence type="ECO:0000256" key="8">
    <source>
        <dbReference type="ARBA" id="ARBA00023136"/>
    </source>
</evidence>
<evidence type="ECO:0000256" key="5">
    <source>
        <dbReference type="ARBA" id="ARBA00022781"/>
    </source>
</evidence>
<dbReference type="RefSeq" id="XP_014563146.1">
    <property type="nucleotide sequence ID" value="XM_014707660.1"/>
</dbReference>
<keyword evidence="6 9" id="KW-1133">Transmembrane helix</keyword>
<dbReference type="Pfam" id="PF05493">
    <property type="entry name" value="ATP_synt_H"/>
    <property type="match status" value="1"/>
</dbReference>
<keyword evidence="5" id="KW-0375">Hydrogen ion transport</keyword>
<evidence type="ECO:0000313" key="10">
    <source>
        <dbReference type="EMBL" id="KHN69104.1"/>
    </source>
</evidence>
<feature type="transmembrane region" description="Helical" evidence="9">
    <location>
        <begin position="6"/>
        <end position="25"/>
    </location>
</feature>
<evidence type="ECO:0000256" key="6">
    <source>
        <dbReference type="ARBA" id="ARBA00022989"/>
    </source>
</evidence>
<name>A0A0B2UIN9_9MICR</name>
<dbReference type="GO" id="GO:0033179">
    <property type="term" value="C:proton-transporting V-type ATPase, V0 domain"/>
    <property type="evidence" value="ECO:0007669"/>
    <property type="project" value="InterPro"/>
</dbReference>
<dbReference type="GO" id="GO:0046961">
    <property type="term" value="F:proton-transporting ATPase activity, rotational mechanism"/>
    <property type="evidence" value="ECO:0007669"/>
    <property type="project" value="InterPro"/>
</dbReference>
<feature type="transmembrane region" description="Helical" evidence="9">
    <location>
        <begin position="37"/>
        <end position="58"/>
    </location>
</feature>
<evidence type="ECO:0000256" key="7">
    <source>
        <dbReference type="ARBA" id="ARBA00023065"/>
    </source>
</evidence>
<evidence type="ECO:0000256" key="9">
    <source>
        <dbReference type="SAM" id="Phobius"/>
    </source>
</evidence>
<keyword evidence="4 9" id="KW-0812">Transmembrane</keyword>
<dbReference type="Proteomes" id="UP000031056">
    <property type="component" value="Unassembled WGS sequence"/>
</dbReference>
<organism evidence="10 11">
    <name type="scientific">Ordospora colligata OC4</name>
    <dbReference type="NCBI Taxonomy" id="1354746"/>
    <lineage>
        <taxon>Eukaryota</taxon>
        <taxon>Fungi</taxon>
        <taxon>Fungi incertae sedis</taxon>
        <taxon>Microsporidia</taxon>
        <taxon>Ordosporidae</taxon>
        <taxon>Ordospora</taxon>
    </lineage>
</organism>
<dbReference type="AlphaFoldDB" id="A0A0B2UIN9"/>
<keyword evidence="8 9" id="KW-0472">Membrane</keyword>
<dbReference type="HOGENOM" id="CLU_201332_0_0_1"/>
<dbReference type="OrthoDB" id="1508846at2759"/>
<sequence length="66" mass="7412">MKYDAWILLGSLAFVFLLSAIIMVLTKGQTVNNKHEIRIGMIGALMFGYIAWACVYMSQIKPFVSP</sequence>
<dbReference type="GeneID" id="26262242"/>
<protein>
    <submittedName>
        <fullName evidence="10">Subunit H of ATP synthase</fullName>
    </submittedName>
</protein>
<keyword evidence="11" id="KW-1185">Reference proteome</keyword>
<dbReference type="EMBL" id="JOKQ01000009">
    <property type="protein sequence ID" value="KHN69104.1"/>
    <property type="molecule type" value="Genomic_DNA"/>
</dbReference>
<dbReference type="InterPro" id="IPR008389">
    <property type="entry name" value="ATPase_V0-cplx_e1/e2_su"/>
</dbReference>
<accession>A0A0B2UIN9</accession>
<dbReference type="VEuPathDB" id="MicrosporidiaDB:M896_090280"/>
<keyword evidence="3" id="KW-0813">Transport</keyword>
<evidence type="ECO:0000313" key="11">
    <source>
        <dbReference type="Proteomes" id="UP000031056"/>
    </source>
</evidence>
<evidence type="ECO:0000256" key="3">
    <source>
        <dbReference type="ARBA" id="ARBA00022448"/>
    </source>
</evidence>
<keyword evidence="7" id="KW-0406">Ion transport</keyword>